<evidence type="ECO:0000256" key="2">
    <source>
        <dbReference type="SAM" id="SignalP"/>
    </source>
</evidence>
<sequence length="609" mass="65241">MILNSSFKHHTASMRLLFIALTCLAACSALPQPKQKRDILPGDPRYDSSHHHSHENAIENAKSSPGYAFPIPKVPHEAYGPPGFEPGVPLSENLFKPVIDVEYSTPVPTHGIPDSVHIPDVIKKCNEPHDVHLEKPITAATVSLPLEELKSVAVTPPSTSYGISVLGHVKTTDKSEIGLDSHVKTIETVKTKLDSHEVVDVHTPTVKVVEHAPITPEVTHITSGVKTVPTLTTTLTKDVNPWLNGDISGIQTSLGGTFDIPTIDLSYGLSSGLYNFPQSTFDAYPNGYNSYSLSLPSVEVPPSLPLPLHDTKGIPTGYPFSPDIKIPRTDLQVPYSLAHFIQRTQPAHILQSLPSGSSFESFSSPLHPVPSPDTLSAAHPLSYADTLTRVHADASVKAIGPLPSVEHTLPAIPSAKSVETVSTVHPVPTVNTVHPVESLSTLHPLPTVKSLHPVDTISAYHSLPAVKSIHSVETAIPSLHVAPTLPTVHPLPPVETIPSHHVTPTVDALSAVHSFPTVKTIPSLHGVFSHFSHFTTTTTTTAAPTTSTTTTAASTTNRTSYHITDDLHQGGIAIDNPFLSIDDHLVSAVTSANEYVQPTDINGGYIYRK</sequence>
<accession>A0A0L7RAE1</accession>
<dbReference type="Proteomes" id="UP000053825">
    <property type="component" value="Unassembled WGS sequence"/>
</dbReference>
<keyword evidence="4" id="KW-1185">Reference proteome</keyword>
<reference evidence="3 4" key="1">
    <citation type="submission" date="2015-07" db="EMBL/GenBank/DDBJ databases">
        <title>The genome of Habropoda laboriosa.</title>
        <authorList>
            <person name="Pan H."/>
            <person name="Kapheim K."/>
        </authorList>
    </citation>
    <scope>NUCLEOTIDE SEQUENCE [LARGE SCALE GENOMIC DNA]</scope>
    <source>
        <strain evidence="3">0110345459</strain>
    </source>
</reference>
<feature type="signal peptide" evidence="2">
    <location>
        <begin position="1"/>
        <end position="29"/>
    </location>
</feature>
<keyword evidence="2" id="KW-0732">Signal</keyword>
<dbReference type="STRING" id="597456.A0A0L7RAE1"/>
<name>A0A0L7RAE1_9HYME</name>
<evidence type="ECO:0000256" key="1">
    <source>
        <dbReference type="SAM" id="MobiDB-lite"/>
    </source>
</evidence>
<evidence type="ECO:0000313" key="3">
    <source>
        <dbReference type="EMBL" id="KOC67823.1"/>
    </source>
</evidence>
<evidence type="ECO:0000313" key="4">
    <source>
        <dbReference type="Proteomes" id="UP000053825"/>
    </source>
</evidence>
<organism evidence="3 4">
    <name type="scientific">Habropoda laboriosa</name>
    <dbReference type="NCBI Taxonomy" id="597456"/>
    <lineage>
        <taxon>Eukaryota</taxon>
        <taxon>Metazoa</taxon>
        <taxon>Ecdysozoa</taxon>
        <taxon>Arthropoda</taxon>
        <taxon>Hexapoda</taxon>
        <taxon>Insecta</taxon>
        <taxon>Pterygota</taxon>
        <taxon>Neoptera</taxon>
        <taxon>Endopterygota</taxon>
        <taxon>Hymenoptera</taxon>
        <taxon>Apocrita</taxon>
        <taxon>Aculeata</taxon>
        <taxon>Apoidea</taxon>
        <taxon>Anthophila</taxon>
        <taxon>Apidae</taxon>
        <taxon>Habropoda</taxon>
    </lineage>
</organism>
<dbReference type="AlphaFoldDB" id="A0A0L7RAE1"/>
<feature type="region of interest" description="Disordered" evidence="1">
    <location>
        <begin position="34"/>
        <end position="62"/>
    </location>
</feature>
<feature type="chain" id="PRO_5005575191" evidence="2">
    <location>
        <begin position="30"/>
        <end position="609"/>
    </location>
</feature>
<dbReference type="EMBL" id="KQ414618">
    <property type="protein sequence ID" value="KOC67823.1"/>
    <property type="molecule type" value="Genomic_DNA"/>
</dbReference>
<gene>
    <name evidence="3" type="ORF">WH47_12153</name>
</gene>
<feature type="compositionally biased region" description="Basic and acidic residues" evidence="1">
    <location>
        <begin position="35"/>
        <end position="57"/>
    </location>
</feature>
<protein>
    <submittedName>
        <fullName evidence="3">Uncharacterized protein</fullName>
    </submittedName>
</protein>
<proteinExistence type="predicted"/>